<keyword evidence="6 10" id="KW-0067">ATP-binding</keyword>
<evidence type="ECO:0000256" key="1">
    <source>
        <dbReference type="ARBA" id="ARBA00004202"/>
    </source>
</evidence>
<dbReference type="InterPro" id="IPR003439">
    <property type="entry name" value="ABC_transporter-like_ATP-bd"/>
</dbReference>
<protein>
    <submittedName>
        <fullName evidence="10">Oligopeptide/dipeptide ABC transporter ATP-binding protein</fullName>
    </submittedName>
</protein>
<keyword evidence="11" id="KW-1185">Reference proteome</keyword>
<comment type="similarity">
    <text evidence="2">Belongs to the ABC transporter superfamily.</text>
</comment>
<comment type="subcellular location">
    <subcellularLocation>
        <location evidence="1">Cell membrane</location>
        <topology evidence="1">Peripheral membrane protein</topology>
    </subcellularLocation>
</comment>
<dbReference type="Pfam" id="PF08352">
    <property type="entry name" value="oligo_HPY"/>
    <property type="match status" value="1"/>
</dbReference>
<dbReference type="PROSITE" id="PS50893">
    <property type="entry name" value="ABC_TRANSPORTER_2"/>
    <property type="match status" value="1"/>
</dbReference>
<dbReference type="InterPro" id="IPR027417">
    <property type="entry name" value="P-loop_NTPase"/>
</dbReference>
<dbReference type="GO" id="GO:0005886">
    <property type="term" value="C:plasma membrane"/>
    <property type="evidence" value="ECO:0007669"/>
    <property type="project" value="UniProtKB-SubCell"/>
</dbReference>
<evidence type="ECO:0000259" key="9">
    <source>
        <dbReference type="PROSITE" id="PS50893"/>
    </source>
</evidence>
<evidence type="ECO:0000256" key="3">
    <source>
        <dbReference type="ARBA" id="ARBA00022448"/>
    </source>
</evidence>
<evidence type="ECO:0000313" key="11">
    <source>
        <dbReference type="Proteomes" id="UP000578449"/>
    </source>
</evidence>
<dbReference type="SUPFAM" id="SSF52540">
    <property type="entry name" value="P-loop containing nucleoside triphosphate hydrolases"/>
    <property type="match status" value="1"/>
</dbReference>
<dbReference type="InterPro" id="IPR013563">
    <property type="entry name" value="Oligopep_ABC_C"/>
</dbReference>
<feature type="region of interest" description="Disordered" evidence="8">
    <location>
        <begin position="354"/>
        <end position="378"/>
    </location>
</feature>
<reference evidence="10 11" key="1">
    <citation type="submission" date="2020-08" db="EMBL/GenBank/DDBJ databases">
        <title>Genomic Encyclopedia of Type Strains, Phase IV (KMG-IV): sequencing the most valuable type-strain genomes for metagenomic binning, comparative biology and taxonomic classification.</title>
        <authorList>
            <person name="Goeker M."/>
        </authorList>
    </citation>
    <scope>NUCLEOTIDE SEQUENCE [LARGE SCALE GENOMIC DNA]</scope>
    <source>
        <strain evidence="10 11">DSM 45615</strain>
    </source>
</reference>
<evidence type="ECO:0000256" key="2">
    <source>
        <dbReference type="ARBA" id="ARBA00005417"/>
    </source>
</evidence>
<keyword evidence="3" id="KW-0813">Transport</keyword>
<organism evidence="10 11">
    <name type="scientific">Thermocatellispora tengchongensis</name>
    <dbReference type="NCBI Taxonomy" id="1073253"/>
    <lineage>
        <taxon>Bacteria</taxon>
        <taxon>Bacillati</taxon>
        <taxon>Actinomycetota</taxon>
        <taxon>Actinomycetes</taxon>
        <taxon>Streptosporangiales</taxon>
        <taxon>Streptosporangiaceae</taxon>
        <taxon>Thermocatellispora</taxon>
    </lineage>
</organism>
<evidence type="ECO:0000256" key="4">
    <source>
        <dbReference type="ARBA" id="ARBA00022475"/>
    </source>
</evidence>
<dbReference type="NCBIfam" id="TIGR01727">
    <property type="entry name" value="oligo_HPY"/>
    <property type="match status" value="1"/>
</dbReference>
<evidence type="ECO:0000313" key="10">
    <source>
        <dbReference type="EMBL" id="MBB5136834.1"/>
    </source>
</evidence>
<dbReference type="AlphaFoldDB" id="A0A840P672"/>
<evidence type="ECO:0000256" key="7">
    <source>
        <dbReference type="ARBA" id="ARBA00023136"/>
    </source>
</evidence>
<dbReference type="FunFam" id="3.40.50.300:FF:000016">
    <property type="entry name" value="Oligopeptide ABC transporter ATP-binding component"/>
    <property type="match status" value="1"/>
</dbReference>
<accession>A0A840P672</accession>
<dbReference type="EMBL" id="JACHGN010000015">
    <property type="protein sequence ID" value="MBB5136834.1"/>
    <property type="molecule type" value="Genomic_DNA"/>
</dbReference>
<dbReference type="PANTHER" id="PTHR43297:SF2">
    <property type="entry name" value="DIPEPTIDE TRANSPORT ATP-BINDING PROTEIN DPPD"/>
    <property type="match status" value="1"/>
</dbReference>
<name>A0A840P672_9ACTN</name>
<evidence type="ECO:0000256" key="8">
    <source>
        <dbReference type="SAM" id="MobiDB-lite"/>
    </source>
</evidence>
<evidence type="ECO:0000256" key="5">
    <source>
        <dbReference type="ARBA" id="ARBA00022741"/>
    </source>
</evidence>
<proteinExistence type="inferred from homology"/>
<feature type="compositionally biased region" description="Basic and acidic residues" evidence="8">
    <location>
        <begin position="364"/>
        <end position="378"/>
    </location>
</feature>
<comment type="caution">
    <text evidence="10">The sequence shown here is derived from an EMBL/GenBank/DDBJ whole genome shotgun (WGS) entry which is preliminary data.</text>
</comment>
<dbReference type="PANTHER" id="PTHR43297">
    <property type="entry name" value="OLIGOPEPTIDE TRANSPORT ATP-BINDING PROTEIN APPD"/>
    <property type="match status" value="1"/>
</dbReference>
<dbReference type="InterPro" id="IPR050388">
    <property type="entry name" value="ABC_Ni/Peptide_Import"/>
</dbReference>
<dbReference type="InterPro" id="IPR003593">
    <property type="entry name" value="AAA+_ATPase"/>
</dbReference>
<evidence type="ECO:0000256" key="6">
    <source>
        <dbReference type="ARBA" id="ARBA00022840"/>
    </source>
</evidence>
<sequence length="378" mass="41055">MSAKPTGNPVSAAGPAPDAAASPATAAPLLEVVDLCTGFHTPRGLVRAVDHVSIAVRPEETLGIVGESGSGKSVFARSVMGLIAPGQRVERTGRIMFAGRDLVRLPRRELRKMWGSEIAMVLQDPLTSLNPVTRIGRQISETVRRHRPELSRGEAEAASVELLRSVGIPEPAKRMHAYPHQLSGGMRQRVGIAIALAGNPRLLFADEPTTALDVTVQHQILDLLGRQQAERHMAMVLVTHDLGVVATRTDRIAVMYAGRIVETAPTRTLFANVMMPYTRALLDALPRLEEPSHTRLNAIPGHPPNLAVPMPGCRFADRCPAARRKCREQEPPLVQADDPEHSYRCWYPVGSPEYESSAAAGTETTERSGSDQGAMRER</sequence>
<dbReference type="InterPro" id="IPR017871">
    <property type="entry name" value="ABC_transporter-like_CS"/>
</dbReference>
<dbReference type="GO" id="GO:0016887">
    <property type="term" value="F:ATP hydrolysis activity"/>
    <property type="evidence" value="ECO:0007669"/>
    <property type="project" value="InterPro"/>
</dbReference>
<feature type="domain" description="ABC transporter" evidence="9">
    <location>
        <begin position="30"/>
        <end position="282"/>
    </location>
</feature>
<dbReference type="Pfam" id="PF00005">
    <property type="entry name" value="ABC_tran"/>
    <property type="match status" value="1"/>
</dbReference>
<keyword evidence="5" id="KW-0547">Nucleotide-binding</keyword>
<keyword evidence="4" id="KW-1003">Cell membrane</keyword>
<dbReference type="SMART" id="SM00382">
    <property type="entry name" value="AAA"/>
    <property type="match status" value="1"/>
</dbReference>
<dbReference type="CDD" id="cd03257">
    <property type="entry name" value="ABC_NikE_OppD_transporters"/>
    <property type="match status" value="1"/>
</dbReference>
<dbReference type="PROSITE" id="PS00211">
    <property type="entry name" value="ABC_TRANSPORTER_1"/>
    <property type="match status" value="1"/>
</dbReference>
<keyword evidence="7" id="KW-0472">Membrane</keyword>
<feature type="compositionally biased region" description="Low complexity" evidence="8">
    <location>
        <begin position="12"/>
        <end position="21"/>
    </location>
</feature>
<dbReference type="GO" id="GO:0005524">
    <property type="term" value="F:ATP binding"/>
    <property type="evidence" value="ECO:0007669"/>
    <property type="project" value="UniProtKB-KW"/>
</dbReference>
<dbReference type="Proteomes" id="UP000578449">
    <property type="component" value="Unassembled WGS sequence"/>
</dbReference>
<feature type="region of interest" description="Disordered" evidence="8">
    <location>
        <begin position="1"/>
        <end position="21"/>
    </location>
</feature>
<dbReference type="RefSeq" id="WP_312926248.1">
    <property type="nucleotide sequence ID" value="NZ_BAABIX010000008.1"/>
</dbReference>
<dbReference type="Gene3D" id="3.40.50.300">
    <property type="entry name" value="P-loop containing nucleotide triphosphate hydrolases"/>
    <property type="match status" value="1"/>
</dbReference>
<gene>
    <name evidence="10" type="ORF">HNP84_006585</name>
</gene>
<dbReference type="GO" id="GO:0015833">
    <property type="term" value="P:peptide transport"/>
    <property type="evidence" value="ECO:0007669"/>
    <property type="project" value="InterPro"/>
</dbReference>